<keyword evidence="3" id="KW-1185">Reference proteome</keyword>
<feature type="transmembrane region" description="Helical" evidence="1">
    <location>
        <begin position="78"/>
        <end position="101"/>
    </location>
</feature>
<name>A0A2H3E4A0_ARMGA</name>
<keyword evidence="1" id="KW-0812">Transmembrane</keyword>
<dbReference type="OrthoDB" id="3265004at2759"/>
<keyword evidence="1" id="KW-1133">Transmembrane helix</keyword>
<gene>
    <name evidence="2" type="ORF">ARMGADRAFT_1077669</name>
</gene>
<dbReference type="InParanoid" id="A0A2H3E4A0"/>
<feature type="transmembrane region" description="Helical" evidence="1">
    <location>
        <begin position="45"/>
        <end position="66"/>
    </location>
</feature>
<organism evidence="2 3">
    <name type="scientific">Armillaria gallica</name>
    <name type="common">Bulbous honey fungus</name>
    <name type="synonym">Armillaria bulbosa</name>
    <dbReference type="NCBI Taxonomy" id="47427"/>
    <lineage>
        <taxon>Eukaryota</taxon>
        <taxon>Fungi</taxon>
        <taxon>Dikarya</taxon>
        <taxon>Basidiomycota</taxon>
        <taxon>Agaricomycotina</taxon>
        <taxon>Agaricomycetes</taxon>
        <taxon>Agaricomycetidae</taxon>
        <taxon>Agaricales</taxon>
        <taxon>Marasmiineae</taxon>
        <taxon>Physalacriaceae</taxon>
        <taxon>Armillaria</taxon>
    </lineage>
</organism>
<dbReference type="EMBL" id="KZ293651">
    <property type="protein sequence ID" value="PBK96157.1"/>
    <property type="molecule type" value="Genomic_DNA"/>
</dbReference>
<reference evidence="3" key="1">
    <citation type="journal article" date="2017" name="Nat. Ecol. Evol.">
        <title>Genome expansion and lineage-specific genetic innovations in the forest pathogenic fungi Armillaria.</title>
        <authorList>
            <person name="Sipos G."/>
            <person name="Prasanna A.N."/>
            <person name="Walter M.C."/>
            <person name="O'Connor E."/>
            <person name="Balint B."/>
            <person name="Krizsan K."/>
            <person name="Kiss B."/>
            <person name="Hess J."/>
            <person name="Varga T."/>
            <person name="Slot J."/>
            <person name="Riley R."/>
            <person name="Boka B."/>
            <person name="Rigling D."/>
            <person name="Barry K."/>
            <person name="Lee J."/>
            <person name="Mihaltcheva S."/>
            <person name="LaButti K."/>
            <person name="Lipzen A."/>
            <person name="Waldron R."/>
            <person name="Moloney N.M."/>
            <person name="Sperisen C."/>
            <person name="Kredics L."/>
            <person name="Vagvoelgyi C."/>
            <person name="Patrignani A."/>
            <person name="Fitzpatrick D."/>
            <person name="Nagy I."/>
            <person name="Doyle S."/>
            <person name="Anderson J.B."/>
            <person name="Grigoriev I.V."/>
            <person name="Gueldener U."/>
            <person name="Muensterkoetter M."/>
            <person name="Nagy L.G."/>
        </authorList>
    </citation>
    <scope>NUCLEOTIDE SEQUENCE [LARGE SCALE GENOMIC DNA]</scope>
    <source>
        <strain evidence="3">Ar21-2</strain>
    </source>
</reference>
<evidence type="ECO:0000313" key="2">
    <source>
        <dbReference type="EMBL" id="PBK96157.1"/>
    </source>
</evidence>
<evidence type="ECO:0000256" key="1">
    <source>
        <dbReference type="SAM" id="Phobius"/>
    </source>
</evidence>
<dbReference type="Proteomes" id="UP000217790">
    <property type="component" value="Unassembled WGS sequence"/>
</dbReference>
<evidence type="ECO:0000313" key="3">
    <source>
        <dbReference type="Proteomes" id="UP000217790"/>
    </source>
</evidence>
<feature type="transmembrane region" description="Helical" evidence="1">
    <location>
        <begin position="121"/>
        <end position="144"/>
    </location>
</feature>
<accession>A0A2H3E4A0</accession>
<proteinExistence type="predicted"/>
<dbReference type="AlphaFoldDB" id="A0A2H3E4A0"/>
<feature type="transmembrane region" description="Helical" evidence="1">
    <location>
        <begin position="156"/>
        <end position="177"/>
    </location>
</feature>
<sequence length="264" mass="29643">MLYILLTTAFGSSWAFEHHAFIEHGDNYYSVFSALIDPVPRWRTYIVTSGITGGISTFLVDTTIIWRCWTLWDRQWRVISLAAVCAVAGMVMKIMQILSTVRNSANDISKHGQFAADIDWPLIYIFLTLATNLLCTILIIHRILRHAPGMSATYKIVEMLIESAAMYSLSLIIYLALVSRNLDSAYYADVIATYVKAIAPTLLVGRVSAHANAVSRREKMVATWANHPPLVGCFREEDTNNSHVYHCPDDDHKTLSRSSGKETV</sequence>
<keyword evidence="1" id="KW-0472">Membrane</keyword>
<dbReference type="OMA" id="FERCIFI"/>
<protein>
    <submittedName>
        <fullName evidence="2">Uncharacterized protein</fullName>
    </submittedName>
</protein>